<dbReference type="InterPro" id="IPR009668">
    <property type="entry name" value="RNA_pol-assoc_fac_A49-like"/>
</dbReference>
<evidence type="ECO:0000256" key="6">
    <source>
        <dbReference type="SAM" id="MobiDB-lite"/>
    </source>
</evidence>
<comment type="caution">
    <text evidence="7">The sequence shown here is derived from an EMBL/GenBank/DDBJ whole genome shotgun (WGS) entry which is preliminary data.</text>
</comment>
<evidence type="ECO:0000256" key="2">
    <source>
        <dbReference type="ARBA" id="ARBA00009430"/>
    </source>
</evidence>
<organism evidence="7 8">
    <name type="scientific">Colletotrichum tofieldiae</name>
    <dbReference type="NCBI Taxonomy" id="708197"/>
    <lineage>
        <taxon>Eukaryota</taxon>
        <taxon>Fungi</taxon>
        <taxon>Dikarya</taxon>
        <taxon>Ascomycota</taxon>
        <taxon>Pezizomycotina</taxon>
        <taxon>Sordariomycetes</taxon>
        <taxon>Hypocreomycetidae</taxon>
        <taxon>Glomerellales</taxon>
        <taxon>Glomerellaceae</taxon>
        <taxon>Colletotrichum</taxon>
        <taxon>Colletotrichum spaethianum species complex</taxon>
    </lineage>
</organism>
<dbReference type="Pfam" id="PF06870">
    <property type="entry name" value="RNA_pol_I_A49"/>
    <property type="match status" value="1"/>
</dbReference>
<evidence type="ECO:0000313" key="8">
    <source>
        <dbReference type="Proteomes" id="UP000076552"/>
    </source>
</evidence>
<dbReference type="GO" id="GO:0000428">
    <property type="term" value="C:DNA-directed RNA polymerase complex"/>
    <property type="evidence" value="ECO:0007669"/>
    <property type="project" value="UniProtKB-KW"/>
</dbReference>
<gene>
    <name evidence="7" type="ORF">CT0861_01621</name>
</gene>
<keyword evidence="5" id="KW-0539">Nucleus</keyword>
<comment type="subcellular location">
    <subcellularLocation>
        <location evidence="1">Nucleus</location>
        <location evidence="1">Nucleolus</location>
    </subcellularLocation>
</comment>
<dbReference type="GO" id="GO:0006351">
    <property type="term" value="P:DNA-templated transcription"/>
    <property type="evidence" value="ECO:0007669"/>
    <property type="project" value="InterPro"/>
</dbReference>
<feature type="region of interest" description="Disordered" evidence="6">
    <location>
        <begin position="25"/>
        <end position="97"/>
    </location>
</feature>
<keyword evidence="4" id="KW-0804">Transcription</keyword>
<keyword evidence="8" id="KW-1185">Reference proteome</keyword>
<sequence length="503" mass="55551">TAVTPPAYHGGNARVNAGEPIFFSDRQTPTENISRVAGHPTKPITTNQVPPTAPGRRQLSTATMADANGRKRKRDLDSSSKSKKKLATEPSTVSVSSVLRPQLCPPVLASAPGVRLPKSVPFNPYVKQDGLSSKRRQKVPAVSQDLVLHSSSHQTMDYTAREDGISDSQQALKHYVGVFDPKTGTLQVVEAKKMVVRGVARAKHATEQAMRAPADNQSYYDLKKDLGQTFGTKKAKKAIESVALNAIDPNKTRDSAPKKLDTASKAILQEIGGVTATMASREQLQAAVDEAKPVPKPNLEAEAIQDVYDPDEFIGREILAAVPIKDWVEPAKNGEEILCYSRHVAARVKKVADSGSVAKMRLLRYFYFLFTFYTMATPGKQRGTKRIPPRDKLKERLSPAPQVVIEHIRRKFSDGGEMRKFHIDLLITHCCALACIIDNFEVDTSKLREDLRLDQKDMNNYFYEIGAKVKQVATKEKGKAAHVAKLALPLNFPKLRSVAPKRR</sequence>
<proteinExistence type="inferred from homology"/>
<name>A0A166Y2Y6_9PEZI</name>
<dbReference type="EMBL" id="LFIV01000009">
    <property type="protein sequence ID" value="KZL77212.1"/>
    <property type="molecule type" value="Genomic_DNA"/>
</dbReference>
<reference evidence="7 8" key="1">
    <citation type="submission" date="2015-06" db="EMBL/GenBank/DDBJ databases">
        <title>Survival trade-offs in plant roots during colonization by closely related pathogenic and mutualistic fungi.</title>
        <authorList>
            <person name="Hacquard S."/>
            <person name="Kracher B."/>
            <person name="Hiruma K."/>
            <person name="Weinman A."/>
            <person name="Muench P."/>
            <person name="Garrido Oter R."/>
            <person name="Ver Loren van Themaat E."/>
            <person name="Dallerey J.-F."/>
            <person name="Damm U."/>
            <person name="Henrissat B."/>
            <person name="Lespinet O."/>
            <person name="Thon M."/>
            <person name="Kemen E."/>
            <person name="McHardy A.C."/>
            <person name="Schulze-Lefert P."/>
            <person name="O'Connell R.J."/>
        </authorList>
    </citation>
    <scope>NUCLEOTIDE SEQUENCE [LARGE SCALE GENOMIC DNA]</scope>
    <source>
        <strain evidence="7 8">0861</strain>
    </source>
</reference>
<evidence type="ECO:0000256" key="5">
    <source>
        <dbReference type="ARBA" id="ARBA00023242"/>
    </source>
</evidence>
<evidence type="ECO:0000256" key="4">
    <source>
        <dbReference type="ARBA" id="ARBA00023163"/>
    </source>
</evidence>
<dbReference type="Proteomes" id="UP000076552">
    <property type="component" value="Unassembled WGS sequence"/>
</dbReference>
<evidence type="ECO:0000313" key="7">
    <source>
        <dbReference type="EMBL" id="KZL77212.1"/>
    </source>
</evidence>
<accession>A0A166Y2Y6</accession>
<dbReference type="PANTHER" id="PTHR14440">
    <property type="entry name" value="DNA-DIRECTED RNA POLYMERASE I SUBUNIT RPA49"/>
    <property type="match status" value="1"/>
</dbReference>
<evidence type="ECO:0000256" key="1">
    <source>
        <dbReference type="ARBA" id="ARBA00004604"/>
    </source>
</evidence>
<protein>
    <submittedName>
        <fullName evidence="7">A49-like RNA polymerase I associated factor</fullName>
    </submittedName>
</protein>
<dbReference type="GO" id="GO:0003677">
    <property type="term" value="F:DNA binding"/>
    <property type="evidence" value="ECO:0007669"/>
    <property type="project" value="InterPro"/>
</dbReference>
<dbReference type="STRING" id="708197.A0A166Y2Y6"/>
<keyword evidence="3" id="KW-0240">DNA-directed RNA polymerase</keyword>
<dbReference type="AlphaFoldDB" id="A0A166Y2Y6"/>
<feature type="non-terminal residue" evidence="7">
    <location>
        <position position="1"/>
    </location>
</feature>
<dbReference type="GO" id="GO:0005730">
    <property type="term" value="C:nucleolus"/>
    <property type="evidence" value="ECO:0007669"/>
    <property type="project" value="UniProtKB-SubCell"/>
</dbReference>
<evidence type="ECO:0000256" key="3">
    <source>
        <dbReference type="ARBA" id="ARBA00022478"/>
    </source>
</evidence>
<comment type="similarity">
    <text evidence="2">Belongs to the eukaryotic RPA49/POLR1E RNA polymerase subunit family.</text>
</comment>